<comment type="caution">
    <text evidence="1">The sequence shown here is derived from an EMBL/GenBank/DDBJ whole genome shotgun (WGS) entry which is preliminary data.</text>
</comment>
<organism evidence="1 2">
    <name type="scientific">Methanosarcina baikalica</name>
    <dbReference type="NCBI Taxonomy" id="3073890"/>
    <lineage>
        <taxon>Archaea</taxon>
        <taxon>Methanobacteriati</taxon>
        <taxon>Methanobacteriota</taxon>
        <taxon>Stenosarchaea group</taxon>
        <taxon>Methanomicrobia</taxon>
        <taxon>Methanosarcinales</taxon>
        <taxon>Methanosarcinaceae</taxon>
        <taxon>Methanosarcina</taxon>
    </lineage>
</organism>
<sequence>MNREKLIEICPVCGNADIYYEVGGYAGAVYHCKECGYVGAFVIEANEEMIEKIKEKYKREREMGKE</sequence>
<dbReference type="EMBL" id="JAVKPK010000014">
    <property type="protein sequence ID" value="MDR7665130.1"/>
    <property type="molecule type" value="Genomic_DNA"/>
</dbReference>
<reference evidence="2" key="1">
    <citation type="submission" date="2023-07" db="EMBL/GenBank/DDBJ databases">
        <title>Whole-genome sequencing of a new Methanosarcina sp. Z-7115.</title>
        <authorList>
            <person name="Zhilina T.N."/>
            <person name="Merkel A.Y."/>
        </authorList>
    </citation>
    <scope>NUCLEOTIDE SEQUENCE [LARGE SCALE GENOMIC DNA]</scope>
    <source>
        <strain evidence="2">Z-7115</strain>
    </source>
</reference>
<keyword evidence="2" id="KW-1185">Reference proteome</keyword>
<evidence type="ECO:0000313" key="2">
    <source>
        <dbReference type="Proteomes" id="UP001246244"/>
    </source>
</evidence>
<proteinExistence type="predicted"/>
<name>A0ABU2CZG3_9EURY</name>
<protein>
    <recommendedName>
        <fullName evidence="3">TFIIB-type zinc ribbon-containing protein</fullName>
    </recommendedName>
</protein>
<evidence type="ECO:0008006" key="3">
    <source>
        <dbReference type="Google" id="ProtNLM"/>
    </source>
</evidence>
<accession>A0ABU2CZG3</accession>
<evidence type="ECO:0000313" key="1">
    <source>
        <dbReference type="EMBL" id="MDR7665130.1"/>
    </source>
</evidence>
<dbReference type="RefSeq" id="WP_310575158.1">
    <property type="nucleotide sequence ID" value="NZ_JAVKPK010000014.1"/>
</dbReference>
<dbReference type="Proteomes" id="UP001246244">
    <property type="component" value="Unassembled WGS sequence"/>
</dbReference>
<gene>
    <name evidence="1" type="ORF">RG963_04875</name>
</gene>